<proteinExistence type="predicted"/>
<feature type="transmembrane region" description="Helical" evidence="1">
    <location>
        <begin position="104"/>
        <end position="123"/>
    </location>
</feature>
<dbReference type="RefSeq" id="WP_245375666.1">
    <property type="nucleotide sequence ID" value="NZ_JAGGLB010000013.1"/>
</dbReference>
<name>A0ABS4IXK7_9BACL</name>
<protein>
    <submittedName>
        <fullName evidence="2">Integral membrane protein (TIGR02206 family)</fullName>
    </submittedName>
</protein>
<comment type="caution">
    <text evidence="2">The sequence shown here is derived from an EMBL/GenBank/DDBJ whole genome shotgun (WGS) entry which is preliminary data.</text>
</comment>
<dbReference type="Proteomes" id="UP001519287">
    <property type="component" value="Unassembled WGS sequence"/>
</dbReference>
<keyword evidence="3" id="KW-1185">Reference proteome</keyword>
<evidence type="ECO:0000256" key="1">
    <source>
        <dbReference type="SAM" id="Phobius"/>
    </source>
</evidence>
<dbReference type="InterPro" id="IPR011737">
    <property type="entry name" value="CHP02206_TP0381"/>
</dbReference>
<evidence type="ECO:0000313" key="2">
    <source>
        <dbReference type="EMBL" id="MBP1992319.1"/>
    </source>
</evidence>
<dbReference type="NCBIfam" id="TIGR02206">
    <property type="entry name" value="intg_mem_TP0381"/>
    <property type="match status" value="1"/>
</dbReference>
<keyword evidence="1" id="KW-1133">Transmembrane helix</keyword>
<feature type="transmembrane region" description="Helical" evidence="1">
    <location>
        <begin position="50"/>
        <end position="70"/>
    </location>
</feature>
<feature type="transmembrane region" description="Helical" evidence="1">
    <location>
        <begin position="20"/>
        <end position="38"/>
    </location>
</feature>
<sequence>MITIFDPNYPYEMVMFSTTHWVTIILIFFIILSLYVFRRPIRSNPSLKKGVKAAILGSLVVPEVMLHIWYISNGIWDSSYSLPLELCSFSLFAGILLLLRPHQLLYEFVFFAGVSGAFLAIVTPNLDYPFPHFRFSHFFIVHMGIILAAMYMSWIEQLRPTWKSIPRTMILINLFVVLVIGMNLLLDANYMFLMRKPSTVSLIDVLGPHPYYLISEEFVALLFFTLIYFFFYQVPKYFKKREQGQGNQVKKSGNFK</sequence>
<evidence type="ECO:0000313" key="3">
    <source>
        <dbReference type="Proteomes" id="UP001519287"/>
    </source>
</evidence>
<feature type="transmembrane region" description="Helical" evidence="1">
    <location>
        <begin position="211"/>
        <end position="231"/>
    </location>
</feature>
<accession>A0ABS4IXK7</accession>
<dbReference type="Pfam" id="PF14808">
    <property type="entry name" value="TMEM164"/>
    <property type="match status" value="1"/>
</dbReference>
<organism evidence="2 3">
    <name type="scientific">Paenibacillus eucommiae</name>
    <dbReference type="NCBI Taxonomy" id="1355755"/>
    <lineage>
        <taxon>Bacteria</taxon>
        <taxon>Bacillati</taxon>
        <taxon>Bacillota</taxon>
        <taxon>Bacilli</taxon>
        <taxon>Bacillales</taxon>
        <taxon>Paenibacillaceae</taxon>
        <taxon>Paenibacillus</taxon>
    </lineage>
</organism>
<keyword evidence="1" id="KW-0472">Membrane</keyword>
<feature type="transmembrane region" description="Helical" evidence="1">
    <location>
        <begin position="168"/>
        <end position="191"/>
    </location>
</feature>
<keyword evidence="1" id="KW-0812">Transmembrane</keyword>
<gene>
    <name evidence="2" type="ORF">J2Z66_003927</name>
</gene>
<feature type="transmembrane region" description="Helical" evidence="1">
    <location>
        <begin position="82"/>
        <end position="99"/>
    </location>
</feature>
<feature type="transmembrane region" description="Helical" evidence="1">
    <location>
        <begin position="135"/>
        <end position="156"/>
    </location>
</feature>
<dbReference type="EMBL" id="JAGGLB010000013">
    <property type="protein sequence ID" value="MBP1992319.1"/>
    <property type="molecule type" value="Genomic_DNA"/>
</dbReference>
<reference evidence="2 3" key="1">
    <citation type="submission" date="2021-03" db="EMBL/GenBank/DDBJ databases">
        <title>Genomic Encyclopedia of Type Strains, Phase IV (KMG-IV): sequencing the most valuable type-strain genomes for metagenomic binning, comparative biology and taxonomic classification.</title>
        <authorList>
            <person name="Goeker M."/>
        </authorList>
    </citation>
    <scope>NUCLEOTIDE SEQUENCE [LARGE SCALE GENOMIC DNA]</scope>
    <source>
        <strain evidence="2 3">DSM 26048</strain>
    </source>
</reference>